<keyword evidence="2" id="KW-1185">Reference proteome</keyword>
<evidence type="ECO:0000313" key="1">
    <source>
        <dbReference type="EMBL" id="KAJ3183038.1"/>
    </source>
</evidence>
<organism evidence="1 2">
    <name type="scientific">Geranomyces variabilis</name>
    <dbReference type="NCBI Taxonomy" id="109894"/>
    <lineage>
        <taxon>Eukaryota</taxon>
        <taxon>Fungi</taxon>
        <taxon>Fungi incertae sedis</taxon>
        <taxon>Chytridiomycota</taxon>
        <taxon>Chytridiomycota incertae sedis</taxon>
        <taxon>Chytridiomycetes</taxon>
        <taxon>Spizellomycetales</taxon>
        <taxon>Powellomycetaceae</taxon>
        <taxon>Geranomyces</taxon>
    </lineage>
</organism>
<sequence>MDTTNPTTGLHHLGWSIEQVIDTMAEYRPTSRKGLESEAVRCAAMPGQACAYKICEIQIRRMRARATDKLGDRFDLRAFHDLLMSRGSAPMGYFELAVDAWIEKQSERVTRTSVI</sequence>
<dbReference type="InterPro" id="IPR010281">
    <property type="entry name" value="DUF885"/>
</dbReference>
<dbReference type="EMBL" id="JADGJQ010000007">
    <property type="protein sequence ID" value="KAJ3183038.1"/>
    <property type="molecule type" value="Genomic_DNA"/>
</dbReference>
<name>A0AAD5TPE6_9FUNG</name>
<dbReference type="AlphaFoldDB" id="A0AAD5TPE6"/>
<protein>
    <submittedName>
        <fullName evidence="1">Uncharacterized protein</fullName>
    </submittedName>
</protein>
<dbReference type="Proteomes" id="UP001212152">
    <property type="component" value="Unassembled WGS sequence"/>
</dbReference>
<comment type="caution">
    <text evidence="1">The sequence shown here is derived from an EMBL/GenBank/DDBJ whole genome shotgun (WGS) entry which is preliminary data.</text>
</comment>
<gene>
    <name evidence="1" type="ORF">HDU87_007460</name>
</gene>
<proteinExistence type="predicted"/>
<evidence type="ECO:0000313" key="2">
    <source>
        <dbReference type="Proteomes" id="UP001212152"/>
    </source>
</evidence>
<reference evidence="1" key="1">
    <citation type="submission" date="2020-05" db="EMBL/GenBank/DDBJ databases">
        <title>Phylogenomic resolution of chytrid fungi.</title>
        <authorList>
            <person name="Stajich J.E."/>
            <person name="Amses K."/>
            <person name="Simmons R."/>
            <person name="Seto K."/>
            <person name="Myers J."/>
            <person name="Bonds A."/>
            <person name="Quandt C.A."/>
            <person name="Barry K."/>
            <person name="Liu P."/>
            <person name="Grigoriev I."/>
            <person name="Longcore J.E."/>
            <person name="James T.Y."/>
        </authorList>
    </citation>
    <scope>NUCLEOTIDE SEQUENCE</scope>
    <source>
        <strain evidence="1">JEL0379</strain>
    </source>
</reference>
<dbReference type="PANTHER" id="PTHR33361:SF2">
    <property type="entry name" value="DUF885 DOMAIN-CONTAINING PROTEIN"/>
    <property type="match status" value="1"/>
</dbReference>
<accession>A0AAD5TPE6</accession>
<dbReference type="PANTHER" id="PTHR33361">
    <property type="entry name" value="GLR0591 PROTEIN"/>
    <property type="match status" value="1"/>
</dbReference>
<dbReference type="Pfam" id="PF05960">
    <property type="entry name" value="DUF885"/>
    <property type="match status" value="1"/>
</dbReference>